<dbReference type="AlphaFoldDB" id="A0A915KUX6"/>
<evidence type="ECO:0000313" key="2">
    <source>
        <dbReference type="WBParaSite" id="nRc.2.0.1.t42595-RA"/>
    </source>
</evidence>
<protein>
    <submittedName>
        <fullName evidence="2">Uncharacterized protein</fullName>
    </submittedName>
</protein>
<reference evidence="2" key="1">
    <citation type="submission" date="2022-11" db="UniProtKB">
        <authorList>
            <consortium name="WormBaseParasite"/>
        </authorList>
    </citation>
    <scope>IDENTIFICATION</scope>
</reference>
<sequence>MTADFAANSPVFVSAGEFLETSVNGESLSSSPIDSSSSFAEVDIDVVKVVVAADPDDVDPKQPKIFISARLTLLAPRKKNSGLDKTRQGKHLGPYARRWISLLHRIWTKKTSLRTTFHEFFFEDWIHSKCIAILTSECDIDLIKQQRPFKRLEYLETRKHRWKTDTNFSQTQYVLLGIKIISEREKISLGAQMFGGEMVVHRCVVNKRRGTTGANIRRQTEVRS</sequence>
<dbReference type="WBParaSite" id="nRc.2.0.1.t42595-RA">
    <property type="protein sequence ID" value="nRc.2.0.1.t42595-RA"/>
    <property type="gene ID" value="nRc.2.0.1.g42595"/>
</dbReference>
<proteinExistence type="predicted"/>
<keyword evidence="1" id="KW-1185">Reference proteome</keyword>
<accession>A0A915KUX6</accession>
<name>A0A915KUX6_ROMCU</name>
<dbReference type="Proteomes" id="UP000887565">
    <property type="component" value="Unplaced"/>
</dbReference>
<evidence type="ECO:0000313" key="1">
    <source>
        <dbReference type="Proteomes" id="UP000887565"/>
    </source>
</evidence>
<organism evidence="1 2">
    <name type="scientific">Romanomermis culicivorax</name>
    <name type="common">Nematode worm</name>
    <dbReference type="NCBI Taxonomy" id="13658"/>
    <lineage>
        <taxon>Eukaryota</taxon>
        <taxon>Metazoa</taxon>
        <taxon>Ecdysozoa</taxon>
        <taxon>Nematoda</taxon>
        <taxon>Enoplea</taxon>
        <taxon>Dorylaimia</taxon>
        <taxon>Mermithida</taxon>
        <taxon>Mermithoidea</taxon>
        <taxon>Mermithidae</taxon>
        <taxon>Romanomermis</taxon>
    </lineage>
</organism>